<gene>
    <name evidence="3" type="ORF">QBC34DRAFT_139243</name>
</gene>
<dbReference type="AlphaFoldDB" id="A0AAV9H576"/>
<sequence>MGHHGFTQLPSLPNESWMAPATRRRRPFSRVELCLLIPLIVFAALLAVFTIIYLIRHRGTVKPVAIAALCCTSLLLLGVGYIVSRRLQRPEWHRDVEAGPFQKLQISAPLPASPVTKQTTFDSKGFYAAISESRPSTPGQSTLSGKVRLAMKRTFNPGLLSQSSVESLQGRREDRVAHIRQPADGESRSSSDSSGDEAGEGLWRSVFELAGDARLEQLRQANHKRLSRESRHSRYEMSGWARESNGVEIIVTKPQPTASGASGRGTSLADARSQREISLAFDPLRANPVQLTRDTSMRQTKSSHDLPSLLRSTDRTTPSLRRPRSAEPRPGCEDRSVPLIGGKSNQLLPVAPSLPASRVSPARPRIPASGGPRGLRRLPNPSDHDLREVFKTRDGALR</sequence>
<feature type="transmembrane region" description="Helical" evidence="2">
    <location>
        <begin position="33"/>
        <end position="55"/>
    </location>
</feature>
<feature type="region of interest" description="Disordered" evidence="1">
    <location>
        <begin position="288"/>
        <end position="398"/>
    </location>
</feature>
<feature type="transmembrane region" description="Helical" evidence="2">
    <location>
        <begin position="61"/>
        <end position="84"/>
    </location>
</feature>
<comment type="caution">
    <text evidence="3">The sequence shown here is derived from an EMBL/GenBank/DDBJ whole genome shotgun (WGS) entry which is preliminary data.</text>
</comment>
<proteinExistence type="predicted"/>
<feature type="compositionally biased region" description="Basic and acidic residues" evidence="1">
    <location>
        <begin position="324"/>
        <end position="336"/>
    </location>
</feature>
<evidence type="ECO:0000256" key="1">
    <source>
        <dbReference type="SAM" id="MobiDB-lite"/>
    </source>
</evidence>
<evidence type="ECO:0000256" key="2">
    <source>
        <dbReference type="SAM" id="Phobius"/>
    </source>
</evidence>
<organism evidence="3 4">
    <name type="scientific">Podospora aff. communis PSN243</name>
    <dbReference type="NCBI Taxonomy" id="3040156"/>
    <lineage>
        <taxon>Eukaryota</taxon>
        <taxon>Fungi</taxon>
        <taxon>Dikarya</taxon>
        <taxon>Ascomycota</taxon>
        <taxon>Pezizomycotina</taxon>
        <taxon>Sordariomycetes</taxon>
        <taxon>Sordariomycetidae</taxon>
        <taxon>Sordariales</taxon>
        <taxon>Podosporaceae</taxon>
        <taxon>Podospora</taxon>
    </lineage>
</organism>
<keyword evidence="2" id="KW-0812">Transmembrane</keyword>
<protein>
    <submittedName>
        <fullName evidence="3">Uncharacterized protein</fullName>
    </submittedName>
</protein>
<feature type="compositionally biased region" description="Basic and acidic residues" evidence="1">
    <location>
        <begin position="169"/>
        <end position="189"/>
    </location>
</feature>
<evidence type="ECO:0000313" key="4">
    <source>
        <dbReference type="Proteomes" id="UP001321760"/>
    </source>
</evidence>
<feature type="compositionally biased region" description="Basic and acidic residues" evidence="1">
    <location>
        <begin position="382"/>
        <end position="398"/>
    </location>
</feature>
<reference evidence="3" key="2">
    <citation type="submission" date="2023-05" db="EMBL/GenBank/DDBJ databases">
        <authorList>
            <consortium name="Lawrence Berkeley National Laboratory"/>
            <person name="Steindorff A."/>
            <person name="Hensen N."/>
            <person name="Bonometti L."/>
            <person name="Westerberg I."/>
            <person name="Brannstrom I.O."/>
            <person name="Guillou S."/>
            <person name="Cros-Aarteil S."/>
            <person name="Calhoun S."/>
            <person name="Haridas S."/>
            <person name="Kuo A."/>
            <person name="Mondo S."/>
            <person name="Pangilinan J."/>
            <person name="Riley R."/>
            <person name="Labutti K."/>
            <person name="Andreopoulos B."/>
            <person name="Lipzen A."/>
            <person name="Chen C."/>
            <person name="Yanf M."/>
            <person name="Daum C."/>
            <person name="Ng V."/>
            <person name="Clum A."/>
            <person name="Ohm R."/>
            <person name="Martin F."/>
            <person name="Silar P."/>
            <person name="Natvig D."/>
            <person name="Lalanne C."/>
            <person name="Gautier V."/>
            <person name="Ament-Velasquez S.L."/>
            <person name="Kruys A."/>
            <person name="Hutchinson M.I."/>
            <person name="Powell A.J."/>
            <person name="Barry K."/>
            <person name="Miller A.N."/>
            <person name="Grigoriev I.V."/>
            <person name="Debuchy R."/>
            <person name="Gladieux P."/>
            <person name="Thoren M.H."/>
            <person name="Johannesson H."/>
        </authorList>
    </citation>
    <scope>NUCLEOTIDE SEQUENCE</scope>
    <source>
        <strain evidence="3">PSN243</strain>
    </source>
</reference>
<accession>A0AAV9H576</accession>
<keyword evidence="2" id="KW-0472">Membrane</keyword>
<feature type="compositionally biased region" description="Polar residues" evidence="1">
    <location>
        <begin position="289"/>
        <end position="300"/>
    </location>
</feature>
<dbReference type="EMBL" id="MU865916">
    <property type="protein sequence ID" value="KAK4454678.1"/>
    <property type="molecule type" value="Genomic_DNA"/>
</dbReference>
<reference evidence="3" key="1">
    <citation type="journal article" date="2023" name="Mol. Phylogenet. Evol.">
        <title>Genome-scale phylogeny and comparative genomics of the fungal order Sordariales.</title>
        <authorList>
            <person name="Hensen N."/>
            <person name="Bonometti L."/>
            <person name="Westerberg I."/>
            <person name="Brannstrom I.O."/>
            <person name="Guillou S."/>
            <person name="Cros-Aarteil S."/>
            <person name="Calhoun S."/>
            <person name="Haridas S."/>
            <person name="Kuo A."/>
            <person name="Mondo S."/>
            <person name="Pangilinan J."/>
            <person name="Riley R."/>
            <person name="LaButti K."/>
            <person name="Andreopoulos B."/>
            <person name="Lipzen A."/>
            <person name="Chen C."/>
            <person name="Yan M."/>
            <person name="Daum C."/>
            <person name="Ng V."/>
            <person name="Clum A."/>
            <person name="Steindorff A."/>
            <person name="Ohm R.A."/>
            <person name="Martin F."/>
            <person name="Silar P."/>
            <person name="Natvig D.O."/>
            <person name="Lalanne C."/>
            <person name="Gautier V."/>
            <person name="Ament-Velasquez S.L."/>
            <person name="Kruys A."/>
            <person name="Hutchinson M.I."/>
            <person name="Powell A.J."/>
            <person name="Barry K."/>
            <person name="Miller A.N."/>
            <person name="Grigoriev I.V."/>
            <person name="Debuchy R."/>
            <person name="Gladieux P."/>
            <person name="Hiltunen Thoren M."/>
            <person name="Johannesson H."/>
        </authorList>
    </citation>
    <scope>NUCLEOTIDE SEQUENCE</scope>
    <source>
        <strain evidence="3">PSN243</strain>
    </source>
</reference>
<name>A0AAV9H576_9PEZI</name>
<keyword evidence="2" id="KW-1133">Transmembrane helix</keyword>
<keyword evidence="4" id="KW-1185">Reference proteome</keyword>
<dbReference type="Proteomes" id="UP001321760">
    <property type="component" value="Unassembled WGS sequence"/>
</dbReference>
<evidence type="ECO:0000313" key="3">
    <source>
        <dbReference type="EMBL" id="KAK4454678.1"/>
    </source>
</evidence>
<feature type="region of interest" description="Disordered" evidence="1">
    <location>
        <begin position="161"/>
        <end position="199"/>
    </location>
</feature>